<dbReference type="RefSeq" id="WP_371837048.1">
    <property type="nucleotide sequence ID" value="NZ_JBGMEK010000001.1"/>
</dbReference>
<dbReference type="EMBL" id="JBGMEK010000001">
    <property type="protein sequence ID" value="MFA0809427.1"/>
    <property type="molecule type" value="Genomic_DNA"/>
</dbReference>
<accession>A0ABV4NU00</accession>
<comment type="caution">
    <text evidence="1">The sequence shown here is derived from an EMBL/GenBank/DDBJ whole genome shotgun (WGS) entry which is preliminary data.</text>
</comment>
<sequence length="280" mass="32453">MYQLPSVKLGEWEPLPEPGWEKQPLTFLSEIDLVAICNNFIHQHVNLYDQPSRIVDSYRSYLIQAFKDLDCLVGRLKDRHLDPSEQINYIIDSSLARAQPWRFTSYLISSVHAQLDIGQISNLRGKQLWNYLKPMVDRSFERGNLYKIEKYTRAAHVLLDISFDIGWDSKFSKSSQLKALEGMGANPQRAATLRELGLYLARNFWKREFYSGAKQILYIGFPDLPEVIHRLSKEQIEKILFEMEPKKAVQLLFVEETAKISKNISCNQIVEGAMRILNGK</sequence>
<evidence type="ECO:0000313" key="2">
    <source>
        <dbReference type="Proteomes" id="UP001569428"/>
    </source>
</evidence>
<evidence type="ECO:0000313" key="1">
    <source>
        <dbReference type="EMBL" id="MFA0809427.1"/>
    </source>
</evidence>
<protein>
    <submittedName>
        <fullName evidence="1">Uncharacterized protein</fullName>
    </submittedName>
</protein>
<dbReference type="Proteomes" id="UP001569428">
    <property type="component" value="Unassembled WGS sequence"/>
</dbReference>
<name>A0ABV4NU00_9GAMM</name>
<reference evidence="1 2" key="1">
    <citation type="submission" date="2024-08" db="EMBL/GenBank/DDBJ databases">
        <authorList>
            <person name="Ishaq N."/>
        </authorList>
    </citation>
    <scope>NUCLEOTIDE SEQUENCE [LARGE SCALE GENOMIC DNA]</scope>
    <source>
        <strain evidence="1 2">DSM 18651</strain>
    </source>
</reference>
<organism evidence="1 2">
    <name type="scientific">Microbulbifer epialgicus</name>
    <dbReference type="NCBI Taxonomy" id="393907"/>
    <lineage>
        <taxon>Bacteria</taxon>
        <taxon>Pseudomonadati</taxon>
        <taxon>Pseudomonadota</taxon>
        <taxon>Gammaproteobacteria</taxon>
        <taxon>Cellvibrionales</taxon>
        <taxon>Microbulbiferaceae</taxon>
        <taxon>Microbulbifer</taxon>
    </lineage>
</organism>
<proteinExistence type="predicted"/>
<keyword evidence="2" id="KW-1185">Reference proteome</keyword>
<gene>
    <name evidence="1" type="ORF">ACCI49_00725</name>
</gene>